<dbReference type="SUPFAM" id="SSF52972">
    <property type="entry name" value="ITPase-like"/>
    <property type="match status" value="1"/>
</dbReference>
<dbReference type="OrthoDB" id="9807767at2"/>
<reference evidence="5" key="1">
    <citation type="submission" date="2016-11" db="EMBL/GenBank/DDBJ databases">
        <authorList>
            <person name="Varghese N."/>
            <person name="Submissions S."/>
        </authorList>
    </citation>
    <scope>NUCLEOTIDE SEQUENCE [LARGE SCALE GENOMIC DNA]</scope>
    <source>
        <strain evidence="5">DSM 13643</strain>
    </source>
</reference>
<dbReference type="NCBIfam" id="TIGR00172">
    <property type="entry name" value="maf"/>
    <property type="match status" value="1"/>
</dbReference>
<dbReference type="AlphaFoldDB" id="A0A1M5UD83"/>
<evidence type="ECO:0000313" key="5">
    <source>
        <dbReference type="Proteomes" id="UP000183967"/>
    </source>
</evidence>
<feature type="site" description="Important for substrate specificity" evidence="3">
    <location>
        <position position="72"/>
    </location>
</feature>
<evidence type="ECO:0000256" key="1">
    <source>
        <dbReference type="ARBA" id="ARBA00001968"/>
    </source>
</evidence>
<feature type="site" description="Important for substrate specificity" evidence="3">
    <location>
        <position position="156"/>
    </location>
</feature>
<dbReference type="HAMAP" id="MF_00528">
    <property type="entry name" value="Maf"/>
    <property type="match status" value="1"/>
</dbReference>
<dbReference type="EMBL" id="FQXO01000032">
    <property type="protein sequence ID" value="SHH60919.1"/>
    <property type="molecule type" value="Genomic_DNA"/>
</dbReference>
<proteinExistence type="inferred from homology"/>
<dbReference type="InterPro" id="IPR029001">
    <property type="entry name" value="ITPase-like_fam"/>
</dbReference>
<comment type="function">
    <text evidence="3">Nucleoside triphosphate pyrophosphatase that hydrolyzes dTTP and UTP. May have a dual role in cell division arrest and in preventing the incorporation of modified nucleotides into cellular nucleic acids.</text>
</comment>
<dbReference type="GO" id="GO:0036221">
    <property type="term" value="F:UTP diphosphatase activity"/>
    <property type="evidence" value="ECO:0007669"/>
    <property type="project" value="RHEA"/>
</dbReference>
<dbReference type="Proteomes" id="UP000183967">
    <property type="component" value="Unassembled WGS sequence"/>
</dbReference>
<dbReference type="PANTHER" id="PTHR43213:SF5">
    <property type="entry name" value="BIFUNCTIONAL DTTP_UTP PYROPHOSPHATASE_METHYLTRANSFERASE PROTEIN-RELATED"/>
    <property type="match status" value="1"/>
</dbReference>
<dbReference type="RefSeq" id="WP_073196442.1">
    <property type="nucleotide sequence ID" value="NZ_FQXO01000032.1"/>
</dbReference>
<evidence type="ECO:0000256" key="3">
    <source>
        <dbReference type="HAMAP-Rule" id="MF_00528"/>
    </source>
</evidence>
<name>A0A1M5UD83_9FIRM</name>
<organism evidence="4 5">
    <name type="scientific">Caloranaerobacter azorensis DSM 13643</name>
    <dbReference type="NCBI Taxonomy" id="1121264"/>
    <lineage>
        <taxon>Bacteria</taxon>
        <taxon>Bacillati</taxon>
        <taxon>Bacillota</taxon>
        <taxon>Tissierellia</taxon>
        <taxon>Tissierellales</taxon>
        <taxon>Thermohalobacteraceae</taxon>
        <taxon>Caloranaerobacter</taxon>
    </lineage>
</organism>
<accession>A0A1M5UD83</accession>
<comment type="subcellular location">
    <subcellularLocation>
        <location evidence="3">Cytoplasm</location>
    </subcellularLocation>
</comment>
<dbReference type="GO" id="GO:0009117">
    <property type="term" value="P:nucleotide metabolic process"/>
    <property type="evidence" value="ECO:0007669"/>
    <property type="project" value="UniProtKB-KW"/>
</dbReference>
<dbReference type="CDD" id="cd00555">
    <property type="entry name" value="Maf"/>
    <property type="match status" value="1"/>
</dbReference>
<gene>
    <name evidence="4" type="ORF">SAMN02745135_01367</name>
</gene>
<dbReference type="GO" id="GO:0036218">
    <property type="term" value="F:dTTP diphosphatase activity"/>
    <property type="evidence" value="ECO:0007669"/>
    <property type="project" value="RHEA"/>
</dbReference>
<keyword evidence="2 3" id="KW-0378">Hydrolase</keyword>
<keyword evidence="3" id="KW-0546">Nucleotide metabolism</keyword>
<comment type="similarity">
    <text evidence="3">Belongs to the Maf family. YhdE subfamily.</text>
</comment>
<dbReference type="Pfam" id="PF02545">
    <property type="entry name" value="Maf"/>
    <property type="match status" value="1"/>
</dbReference>
<dbReference type="PIRSF" id="PIRSF006305">
    <property type="entry name" value="Maf"/>
    <property type="match status" value="1"/>
</dbReference>
<feature type="site" description="Important for substrate specificity" evidence="3">
    <location>
        <position position="13"/>
    </location>
</feature>
<dbReference type="Gene3D" id="3.90.950.10">
    <property type="match status" value="1"/>
</dbReference>
<feature type="active site" description="Proton acceptor" evidence="3">
    <location>
        <position position="71"/>
    </location>
</feature>
<comment type="caution">
    <text evidence="3">Lacks conserved residue(s) required for the propagation of feature annotation.</text>
</comment>
<comment type="catalytic activity">
    <reaction evidence="3">
        <text>dTTP + H2O = dTMP + diphosphate + H(+)</text>
        <dbReference type="Rhea" id="RHEA:28534"/>
        <dbReference type="ChEBI" id="CHEBI:15377"/>
        <dbReference type="ChEBI" id="CHEBI:15378"/>
        <dbReference type="ChEBI" id="CHEBI:33019"/>
        <dbReference type="ChEBI" id="CHEBI:37568"/>
        <dbReference type="ChEBI" id="CHEBI:63528"/>
        <dbReference type="EC" id="3.6.1.9"/>
    </reaction>
</comment>
<keyword evidence="3" id="KW-0963">Cytoplasm</keyword>
<dbReference type="InterPro" id="IPR003697">
    <property type="entry name" value="Maf-like"/>
</dbReference>
<keyword evidence="5" id="KW-1185">Reference proteome</keyword>
<dbReference type="GO" id="GO:0005737">
    <property type="term" value="C:cytoplasm"/>
    <property type="evidence" value="ECO:0007669"/>
    <property type="project" value="UniProtKB-SubCell"/>
</dbReference>
<dbReference type="PANTHER" id="PTHR43213">
    <property type="entry name" value="BIFUNCTIONAL DTTP/UTP PYROPHOSPHATASE/METHYLTRANSFERASE PROTEIN-RELATED"/>
    <property type="match status" value="1"/>
</dbReference>
<sequence>MQKRLILASGSPRRKELLSKFNINFDIVQSDIPEIINDFDEPKQTAMSLAFQKANDVSLKMTNGEIVIAADTIVVFEDKILGKPSSEEEAFEMLSKLSGKIHSVITGFAIIEVGTYNKIIDYAETIVKFKGLTSDRIKRYIRTGEYLDKAGAYAIQGYGSIFVEWIKGSYWNVVGLPISKLDDILERYFEVRLF</sequence>
<dbReference type="EC" id="3.6.1.9" evidence="3"/>
<comment type="catalytic activity">
    <reaction evidence="3">
        <text>UTP + H2O = UMP + diphosphate + H(+)</text>
        <dbReference type="Rhea" id="RHEA:29395"/>
        <dbReference type="ChEBI" id="CHEBI:15377"/>
        <dbReference type="ChEBI" id="CHEBI:15378"/>
        <dbReference type="ChEBI" id="CHEBI:33019"/>
        <dbReference type="ChEBI" id="CHEBI:46398"/>
        <dbReference type="ChEBI" id="CHEBI:57865"/>
        <dbReference type="EC" id="3.6.1.9"/>
    </reaction>
</comment>
<evidence type="ECO:0000313" key="4">
    <source>
        <dbReference type="EMBL" id="SHH60919.1"/>
    </source>
</evidence>
<evidence type="ECO:0000256" key="2">
    <source>
        <dbReference type="ARBA" id="ARBA00022801"/>
    </source>
</evidence>
<protein>
    <recommendedName>
        <fullName evidence="3">dTTP/UTP pyrophosphatase</fullName>
        <shortName evidence="3">dTTPase/UTPase</shortName>
        <ecNumber evidence="3">3.6.1.9</ecNumber>
    </recommendedName>
    <alternativeName>
        <fullName evidence="3">Nucleoside triphosphate pyrophosphatase</fullName>
    </alternativeName>
    <alternativeName>
        <fullName evidence="3">Nucleotide pyrophosphatase</fullName>
        <shortName evidence="3">Nucleotide PPase</shortName>
    </alternativeName>
</protein>
<comment type="cofactor">
    <cofactor evidence="1 3">
        <name>a divalent metal cation</name>
        <dbReference type="ChEBI" id="CHEBI:60240"/>
    </cofactor>
</comment>